<reference evidence="3" key="1">
    <citation type="submission" date="2018-07" db="EMBL/GenBank/DDBJ databases">
        <title>Complete Genome Sequence of Spiroplasma phoeniceum.</title>
        <authorList>
            <person name="Davis R.E."/>
            <person name="Shao J.Y."/>
            <person name="Zhao Y."/>
            <person name="Silver A."/>
            <person name="Stump z."/>
            <person name="Gasparich G."/>
        </authorList>
    </citation>
    <scope>NUCLEOTIDE SEQUENCE [LARGE SCALE GENOMIC DNA]</scope>
    <source>
        <strain evidence="3">P40</strain>
    </source>
</reference>
<name>A0A345DRH4_9MOLU</name>
<evidence type="ECO:0000256" key="1">
    <source>
        <dbReference type="ARBA" id="ARBA00010552"/>
    </source>
</evidence>
<sequence length="130" mass="14208">MSKKIISTHLAPKAIGPYSQAVKTGDFLYVSGQLPLDSTTTMIEGTTITEQTKCALKNLKAIVQSAGYSLTDVVKFNIFLKDINDFPAMNEVYQKYFTENFPARSAVAVANLPKNSLVEIEAIGCLRGEN</sequence>
<gene>
    <name evidence="2" type="ORF">SDAV_001871</name>
</gene>
<dbReference type="RefSeq" id="WP_114565344.1">
    <property type="nucleotide sequence ID" value="NZ_CP031088.1"/>
</dbReference>
<dbReference type="SUPFAM" id="SSF55298">
    <property type="entry name" value="YjgF-like"/>
    <property type="match status" value="1"/>
</dbReference>
<evidence type="ECO:0000313" key="2">
    <source>
        <dbReference type="EMBL" id="AXF96815.1"/>
    </source>
</evidence>
<dbReference type="CDD" id="cd00448">
    <property type="entry name" value="YjgF_YER057c_UK114_family"/>
    <property type="match status" value="1"/>
</dbReference>
<dbReference type="GO" id="GO:0005829">
    <property type="term" value="C:cytosol"/>
    <property type="evidence" value="ECO:0007669"/>
    <property type="project" value="TreeGrafter"/>
</dbReference>
<protein>
    <submittedName>
        <fullName evidence="2">Endoribonuclease L-PSP</fullName>
    </submittedName>
</protein>
<dbReference type="InterPro" id="IPR006056">
    <property type="entry name" value="RidA"/>
</dbReference>
<keyword evidence="3" id="KW-1185">Reference proteome</keyword>
<evidence type="ECO:0000313" key="3">
    <source>
        <dbReference type="Proteomes" id="UP000253689"/>
    </source>
</evidence>
<dbReference type="PROSITE" id="PS01094">
    <property type="entry name" value="UPF0076"/>
    <property type="match status" value="1"/>
</dbReference>
<dbReference type="InterPro" id="IPR006175">
    <property type="entry name" value="YjgF/YER057c/UK114"/>
</dbReference>
<comment type="similarity">
    <text evidence="1">Belongs to the RutC family.</text>
</comment>
<dbReference type="Pfam" id="PF01042">
    <property type="entry name" value="Ribonuc_L-PSP"/>
    <property type="match status" value="1"/>
</dbReference>
<dbReference type="InterPro" id="IPR019897">
    <property type="entry name" value="RidA_CS"/>
</dbReference>
<dbReference type="PANTHER" id="PTHR11803">
    <property type="entry name" value="2-IMINOBUTANOATE/2-IMINOPROPANOATE DEAMINASE RIDA"/>
    <property type="match status" value="1"/>
</dbReference>
<proteinExistence type="inferred from homology"/>
<accession>A0A345DRH4</accession>
<dbReference type="PANTHER" id="PTHR11803:SF39">
    <property type="entry name" value="2-IMINOBUTANOATE_2-IMINOPROPANOATE DEAMINASE"/>
    <property type="match status" value="1"/>
</dbReference>
<dbReference type="Proteomes" id="UP000253689">
    <property type="component" value="Chromosome"/>
</dbReference>
<dbReference type="NCBIfam" id="TIGR00004">
    <property type="entry name" value="Rid family detoxifying hydrolase"/>
    <property type="match status" value="1"/>
</dbReference>
<dbReference type="AlphaFoldDB" id="A0A345DRH4"/>
<dbReference type="FunFam" id="3.30.1330.40:FF:000001">
    <property type="entry name" value="L-PSP family endoribonuclease"/>
    <property type="match status" value="1"/>
</dbReference>
<dbReference type="EMBL" id="CP031088">
    <property type="protein sequence ID" value="AXF96815.1"/>
    <property type="molecule type" value="Genomic_DNA"/>
</dbReference>
<organism evidence="2 3">
    <name type="scientific">Spiroplasma phoeniceum P40</name>
    <dbReference type="NCBI Taxonomy" id="1276259"/>
    <lineage>
        <taxon>Bacteria</taxon>
        <taxon>Bacillati</taxon>
        <taxon>Mycoplasmatota</taxon>
        <taxon>Mollicutes</taxon>
        <taxon>Entomoplasmatales</taxon>
        <taxon>Spiroplasmataceae</taxon>
        <taxon>Spiroplasma</taxon>
    </lineage>
</organism>
<dbReference type="GO" id="GO:0019239">
    <property type="term" value="F:deaminase activity"/>
    <property type="evidence" value="ECO:0007669"/>
    <property type="project" value="TreeGrafter"/>
</dbReference>
<dbReference type="Gene3D" id="3.30.1330.40">
    <property type="entry name" value="RutC-like"/>
    <property type="match status" value="1"/>
</dbReference>
<dbReference type="KEGG" id="sphh:SDAV_001871"/>
<dbReference type="InterPro" id="IPR035959">
    <property type="entry name" value="RutC-like_sf"/>
</dbReference>